<gene>
    <name evidence="1" type="ORF">ACFQS1_15310</name>
</gene>
<keyword evidence="2" id="KW-1185">Reference proteome</keyword>
<dbReference type="Gene3D" id="1.25.40.10">
    <property type="entry name" value="Tetratricopeptide repeat domain"/>
    <property type="match status" value="1"/>
</dbReference>
<sequence>MGSEPTAGALLAAGSEALVEAAFRTGDYLPARQLLEAARLRAHETRDRTAEAAALTRLGMLLHFQALGGDLARADWAAEERLFQQALAIQRDADDPAGAAEALFGLGLVHQVLRGDWQTAIPFYREALTLAERYADEMVRSEVHRHIGFYYVYAAGDPVRGLRHLRMSQVLRERYGDPRRVATGTLALGEAELAAGNRPEALRLLREAVHQARSAGLSAQRMGWAARALHDALDPGSRDP</sequence>
<dbReference type="SUPFAM" id="SSF48452">
    <property type="entry name" value="TPR-like"/>
    <property type="match status" value="1"/>
</dbReference>
<protein>
    <submittedName>
        <fullName evidence="1">Tetratricopeptide repeat protein</fullName>
    </submittedName>
</protein>
<dbReference type="EMBL" id="JBHTBJ010000009">
    <property type="protein sequence ID" value="MFC7275355.1"/>
    <property type="molecule type" value="Genomic_DNA"/>
</dbReference>
<dbReference type="Pfam" id="PF13424">
    <property type="entry name" value="TPR_12"/>
    <property type="match status" value="1"/>
</dbReference>
<evidence type="ECO:0000313" key="2">
    <source>
        <dbReference type="Proteomes" id="UP001596548"/>
    </source>
</evidence>
<accession>A0ABW2HS65</accession>
<proteinExistence type="predicted"/>
<comment type="caution">
    <text evidence="1">The sequence shown here is derived from an EMBL/GenBank/DDBJ whole genome shotgun (WGS) entry which is preliminary data.</text>
</comment>
<dbReference type="Proteomes" id="UP001596548">
    <property type="component" value="Unassembled WGS sequence"/>
</dbReference>
<dbReference type="RefSeq" id="WP_378968358.1">
    <property type="nucleotide sequence ID" value="NZ_JBHTBJ010000009.1"/>
</dbReference>
<organism evidence="1 2">
    <name type="scientific">Paractinoplanes rhizophilus</name>
    <dbReference type="NCBI Taxonomy" id="1416877"/>
    <lineage>
        <taxon>Bacteria</taxon>
        <taxon>Bacillati</taxon>
        <taxon>Actinomycetota</taxon>
        <taxon>Actinomycetes</taxon>
        <taxon>Micromonosporales</taxon>
        <taxon>Micromonosporaceae</taxon>
        <taxon>Paractinoplanes</taxon>
    </lineage>
</organism>
<name>A0ABW2HS65_9ACTN</name>
<dbReference type="InterPro" id="IPR011990">
    <property type="entry name" value="TPR-like_helical_dom_sf"/>
</dbReference>
<evidence type="ECO:0000313" key="1">
    <source>
        <dbReference type="EMBL" id="MFC7275355.1"/>
    </source>
</evidence>
<reference evidence="2" key="1">
    <citation type="journal article" date="2019" name="Int. J. Syst. Evol. Microbiol.">
        <title>The Global Catalogue of Microorganisms (GCM) 10K type strain sequencing project: providing services to taxonomists for standard genome sequencing and annotation.</title>
        <authorList>
            <consortium name="The Broad Institute Genomics Platform"/>
            <consortium name="The Broad Institute Genome Sequencing Center for Infectious Disease"/>
            <person name="Wu L."/>
            <person name="Ma J."/>
        </authorList>
    </citation>
    <scope>NUCLEOTIDE SEQUENCE [LARGE SCALE GENOMIC DNA]</scope>
    <source>
        <strain evidence="2">XZYJT-10</strain>
    </source>
</reference>